<sequence>MRTRYSGFKTRLGQLPAIFGLALAMLWSVAAQAQQLTVSADAYTDLSKVTSNFGSTQLLRLSPTQTPFLRFDLSGLPGTTQPSQIAKATLVLWPQTVDVAGAVEVQAVNADWNEATLSGSNTPPTSGRGSGPSVTVTESDKYVRVDVTGLVRGWLANPGTNFGIALAPAATDSNIKISFDSKESRTTSHVAYIDVVFTQIPPVPVCVGPGKILQFDGAGFLCVSGQATVYTSTVNDANSAFGCAGAGWQGLHTVVITDPISRTVVLTASNLRADYAWSNRGFTVTATDSLPVGFNFANGRDNIQLQVTTSGQLLGACKTGGSWSVLVNNVFGTPLGQTGRGSAATRR</sequence>
<evidence type="ECO:0000256" key="4">
    <source>
        <dbReference type="SAM" id="MobiDB-lite"/>
    </source>
</evidence>
<feature type="chain" id="PRO_5036953898" evidence="5">
    <location>
        <begin position="34"/>
        <end position="347"/>
    </location>
</feature>
<keyword evidence="2" id="KW-0964">Secreted</keyword>
<dbReference type="Proteomes" id="UP000676246">
    <property type="component" value="Unassembled WGS sequence"/>
</dbReference>
<dbReference type="GO" id="GO:0005576">
    <property type="term" value="C:extracellular region"/>
    <property type="evidence" value="ECO:0007669"/>
    <property type="project" value="UniProtKB-SubCell"/>
</dbReference>
<evidence type="ECO:0000313" key="8">
    <source>
        <dbReference type="Proteomes" id="UP000676246"/>
    </source>
</evidence>
<dbReference type="NCBIfam" id="NF033679">
    <property type="entry name" value="DNRLRE_dom"/>
    <property type="match status" value="1"/>
</dbReference>
<protein>
    <submittedName>
        <fullName evidence="7">DNRLRE domain-containing protein</fullName>
    </submittedName>
</protein>
<feature type="region of interest" description="Disordered" evidence="4">
    <location>
        <begin position="116"/>
        <end position="135"/>
    </location>
</feature>
<evidence type="ECO:0000259" key="6">
    <source>
        <dbReference type="Pfam" id="PF24517"/>
    </source>
</evidence>
<evidence type="ECO:0000256" key="5">
    <source>
        <dbReference type="SAM" id="SignalP"/>
    </source>
</evidence>
<reference evidence="7 8" key="1">
    <citation type="submission" date="2021-04" db="EMBL/GenBank/DDBJ databases">
        <title>The genome sequence of Ideonella sp. 3Y2.</title>
        <authorList>
            <person name="Liu Y."/>
        </authorList>
    </citation>
    <scope>NUCLEOTIDE SEQUENCE [LARGE SCALE GENOMIC DNA]</scope>
    <source>
        <strain evidence="7 8">3Y2</strain>
    </source>
</reference>
<keyword evidence="3 5" id="KW-0732">Signal</keyword>
<feature type="signal peptide" evidence="5">
    <location>
        <begin position="1"/>
        <end position="33"/>
    </location>
</feature>
<evidence type="ECO:0000313" key="7">
    <source>
        <dbReference type="EMBL" id="MBQ0932659.1"/>
    </source>
</evidence>
<gene>
    <name evidence="7" type="ORF">KAK03_19445</name>
</gene>
<dbReference type="RefSeq" id="WP_210856368.1">
    <property type="nucleotide sequence ID" value="NZ_JAGQDD010000018.1"/>
</dbReference>
<proteinExistence type="predicted"/>
<comment type="subcellular location">
    <subcellularLocation>
        <location evidence="1">Secreted</location>
    </subcellularLocation>
</comment>
<name>A0A941BMV4_9BURK</name>
<feature type="domain" description="Carbohydrate-binding module family 96" evidence="6">
    <location>
        <begin position="33"/>
        <end position="189"/>
    </location>
</feature>
<dbReference type="InterPro" id="IPR055372">
    <property type="entry name" value="CBM96"/>
</dbReference>
<dbReference type="Pfam" id="PF24517">
    <property type="entry name" value="CBM96"/>
    <property type="match status" value="1"/>
</dbReference>
<dbReference type="AlphaFoldDB" id="A0A941BMV4"/>
<organism evidence="7 8">
    <name type="scientific">Ideonella alba</name>
    <dbReference type="NCBI Taxonomy" id="2824118"/>
    <lineage>
        <taxon>Bacteria</taxon>
        <taxon>Pseudomonadati</taxon>
        <taxon>Pseudomonadota</taxon>
        <taxon>Betaproteobacteria</taxon>
        <taxon>Burkholderiales</taxon>
        <taxon>Sphaerotilaceae</taxon>
        <taxon>Ideonella</taxon>
    </lineage>
</organism>
<evidence type="ECO:0000256" key="3">
    <source>
        <dbReference type="ARBA" id="ARBA00022729"/>
    </source>
</evidence>
<dbReference type="EMBL" id="JAGQDD010000018">
    <property type="protein sequence ID" value="MBQ0932659.1"/>
    <property type="molecule type" value="Genomic_DNA"/>
</dbReference>
<dbReference type="Gene3D" id="2.60.120.970">
    <property type="match status" value="1"/>
</dbReference>
<keyword evidence="8" id="KW-1185">Reference proteome</keyword>
<evidence type="ECO:0000256" key="2">
    <source>
        <dbReference type="ARBA" id="ARBA00022525"/>
    </source>
</evidence>
<comment type="caution">
    <text evidence="7">The sequence shown here is derived from an EMBL/GenBank/DDBJ whole genome shotgun (WGS) entry which is preliminary data.</text>
</comment>
<evidence type="ECO:0000256" key="1">
    <source>
        <dbReference type="ARBA" id="ARBA00004613"/>
    </source>
</evidence>
<accession>A0A941BMV4</accession>